<gene>
    <name evidence="1" type="ORF">M440DRAFT_1401004</name>
</gene>
<sequence length="56" mass="6202">MPVHVPHMCLQTAVNQPNPHHPLTPRRGLVGCMSVPALRLCKPQHDPPLPRAAQKQ</sequence>
<reference evidence="1 2" key="1">
    <citation type="submission" date="2016-07" db="EMBL/GenBank/DDBJ databases">
        <title>Multiple horizontal gene transfer events from other fungi enriched the ability of initially mycotrophic Trichoderma (Ascomycota) to feed on dead plant biomass.</title>
        <authorList>
            <consortium name="DOE Joint Genome Institute"/>
            <person name="Aerts A."/>
            <person name="Atanasova L."/>
            <person name="Chenthamara K."/>
            <person name="Zhang J."/>
            <person name="Grujic M."/>
            <person name="Henrissat B."/>
            <person name="Kuo A."/>
            <person name="Salamov A."/>
            <person name="Lipzen A."/>
            <person name="Labutti K."/>
            <person name="Barry K."/>
            <person name="Miao Y."/>
            <person name="Rahimi M.J."/>
            <person name="Shen Q."/>
            <person name="Grigoriev I.V."/>
            <person name="Kubicek C.P."/>
            <person name="Druzhinina I.S."/>
        </authorList>
    </citation>
    <scope>NUCLEOTIDE SEQUENCE [LARGE SCALE GENOMIC DNA]</scope>
    <source>
        <strain evidence="1 2">ATCC 18648</strain>
    </source>
</reference>
<accession>A0A2T4C508</accession>
<name>A0A2T4C508_TRILO</name>
<keyword evidence="2" id="KW-1185">Reference proteome</keyword>
<proteinExistence type="predicted"/>
<dbReference type="Proteomes" id="UP000240760">
    <property type="component" value="Unassembled WGS sequence"/>
</dbReference>
<evidence type="ECO:0000313" key="2">
    <source>
        <dbReference type="Proteomes" id="UP000240760"/>
    </source>
</evidence>
<protein>
    <submittedName>
        <fullName evidence="1">Uncharacterized protein</fullName>
    </submittedName>
</protein>
<organism evidence="1 2">
    <name type="scientific">Trichoderma longibrachiatum ATCC 18648</name>
    <dbReference type="NCBI Taxonomy" id="983965"/>
    <lineage>
        <taxon>Eukaryota</taxon>
        <taxon>Fungi</taxon>
        <taxon>Dikarya</taxon>
        <taxon>Ascomycota</taxon>
        <taxon>Pezizomycotina</taxon>
        <taxon>Sordariomycetes</taxon>
        <taxon>Hypocreomycetidae</taxon>
        <taxon>Hypocreales</taxon>
        <taxon>Hypocreaceae</taxon>
        <taxon>Trichoderma</taxon>
    </lineage>
</organism>
<dbReference type="EMBL" id="KZ679131">
    <property type="protein sequence ID" value="PTB76651.1"/>
    <property type="molecule type" value="Genomic_DNA"/>
</dbReference>
<dbReference type="AlphaFoldDB" id="A0A2T4C508"/>
<evidence type="ECO:0000313" key="1">
    <source>
        <dbReference type="EMBL" id="PTB76651.1"/>
    </source>
</evidence>